<evidence type="ECO:0000313" key="1">
    <source>
        <dbReference type="EMBL" id="JAD26501.1"/>
    </source>
</evidence>
<sequence length="26" mass="3168">MLTYTCTLQHVYAYMGVHKLITHMRR</sequence>
<accession>A0A0A8YK24</accession>
<proteinExistence type="predicted"/>
<reference evidence="1" key="2">
    <citation type="journal article" date="2015" name="Data Brief">
        <title>Shoot transcriptome of the giant reed, Arundo donax.</title>
        <authorList>
            <person name="Barrero R.A."/>
            <person name="Guerrero F.D."/>
            <person name="Moolhuijzen P."/>
            <person name="Goolsby J.A."/>
            <person name="Tidwell J."/>
            <person name="Bellgard S.E."/>
            <person name="Bellgard M.I."/>
        </authorList>
    </citation>
    <scope>NUCLEOTIDE SEQUENCE</scope>
    <source>
        <tissue evidence="1">Shoot tissue taken approximately 20 cm above the soil surface</tissue>
    </source>
</reference>
<protein>
    <submittedName>
        <fullName evidence="1">Uncharacterized protein</fullName>
    </submittedName>
</protein>
<organism evidence="1">
    <name type="scientific">Arundo donax</name>
    <name type="common">Giant reed</name>
    <name type="synonym">Donax arundinaceus</name>
    <dbReference type="NCBI Taxonomy" id="35708"/>
    <lineage>
        <taxon>Eukaryota</taxon>
        <taxon>Viridiplantae</taxon>
        <taxon>Streptophyta</taxon>
        <taxon>Embryophyta</taxon>
        <taxon>Tracheophyta</taxon>
        <taxon>Spermatophyta</taxon>
        <taxon>Magnoliopsida</taxon>
        <taxon>Liliopsida</taxon>
        <taxon>Poales</taxon>
        <taxon>Poaceae</taxon>
        <taxon>PACMAD clade</taxon>
        <taxon>Arundinoideae</taxon>
        <taxon>Arundineae</taxon>
        <taxon>Arundo</taxon>
    </lineage>
</organism>
<name>A0A0A8YK24_ARUDO</name>
<dbReference type="AlphaFoldDB" id="A0A0A8YK24"/>
<reference evidence="1" key="1">
    <citation type="submission" date="2014-09" db="EMBL/GenBank/DDBJ databases">
        <authorList>
            <person name="Magalhaes I.L.F."/>
            <person name="Oliveira U."/>
            <person name="Santos F.R."/>
            <person name="Vidigal T.H.D.A."/>
            <person name="Brescovit A.D."/>
            <person name="Santos A.J."/>
        </authorList>
    </citation>
    <scope>NUCLEOTIDE SEQUENCE</scope>
    <source>
        <tissue evidence="1">Shoot tissue taken approximately 20 cm above the soil surface</tissue>
    </source>
</reference>
<dbReference type="EMBL" id="GBRH01271394">
    <property type="protein sequence ID" value="JAD26501.1"/>
    <property type="molecule type" value="Transcribed_RNA"/>
</dbReference>